<dbReference type="PROSITE" id="PS51257">
    <property type="entry name" value="PROKAR_LIPOPROTEIN"/>
    <property type="match status" value="1"/>
</dbReference>
<dbReference type="EMBL" id="PPSL01000005">
    <property type="protein sequence ID" value="PQJ09676.1"/>
    <property type="molecule type" value="Genomic_DNA"/>
</dbReference>
<organism evidence="1 2">
    <name type="scientific">Flavipsychrobacter stenotrophus</name>
    <dbReference type="NCBI Taxonomy" id="2077091"/>
    <lineage>
        <taxon>Bacteria</taxon>
        <taxon>Pseudomonadati</taxon>
        <taxon>Bacteroidota</taxon>
        <taxon>Chitinophagia</taxon>
        <taxon>Chitinophagales</taxon>
        <taxon>Chitinophagaceae</taxon>
        <taxon>Flavipsychrobacter</taxon>
    </lineage>
</organism>
<dbReference type="RefSeq" id="WP_105040448.1">
    <property type="nucleotide sequence ID" value="NZ_PPSL01000005.1"/>
</dbReference>
<dbReference type="Proteomes" id="UP000239872">
    <property type="component" value="Unassembled WGS sequence"/>
</dbReference>
<dbReference type="OrthoDB" id="982482at2"/>
<sequence length="164" mass="19086">MPRNIVLLLLLCCVMGGCLPSPYYQKQESIPQNQWAYNFNPTFKFDITDSSAHYRPYFIIQHTQAYPYSNLWMWMYIKTPGALTIKKERVNIVLADATGKWKGRGMGAIYEERVMLDLGDSVKFDRNGTYEIMLEQNMRINPLPEVLHVGFRLEMVGSGYFKKI</sequence>
<dbReference type="AlphaFoldDB" id="A0A2S7ST21"/>
<dbReference type="Pfam" id="PF14109">
    <property type="entry name" value="GldH_lipo"/>
    <property type="match status" value="1"/>
</dbReference>
<keyword evidence="2" id="KW-1185">Reference proteome</keyword>
<gene>
    <name evidence="1" type="ORF">CJD36_017240</name>
</gene>
<dbReference type="InterPro" id="IPR020018">
    <property type="entry name" value="Motility-assoc_lipoprot_GldH"/>
</dbReference>
<protein>
    <recommendedName>
        <fullName evidence="3">Gliding motility lipoprotein GldH</fullName>
    </recommendedName>
</protein>
<proteinExistence type="predicted"/>
<name>A0A2S7ST21_9BACT</name>
<reference evidence="1 2" key="1">
    <citation type="submission" date="2018-01" db="EMBL/GenBank/DDBJ databases">
        <title>A novel member of the phylum Bacteroidetes isolated from glacier ice.</title>
        <authorList>
            <person name="Liu Q."/>
            <person name="Xin Y.-H."/>
        </authorList>
    </citation>
    <scope>NUCLEOTIDE SEQUENCE [LARGE SCALE GENOMIC DNA]</scope>
    <source>
        <strain evidence="1 2">RB1R16</strain>
    </source>
</reference>
<evidence type="ECO:0000313" key="2">
    <source>
        <dbReference type="Proteomes" id="UP000239872"/>
    </source>
</evidence>
<evidence type="ECO:0000313" key="1">
    <source>
        <dbReference type="EMBL" id="PQJ09676.1"/>
    </source>
</evidence>
<accession>A0A2S7ST21</accession>
<dbReference type="NCBIfam" id="TIGR03511">
    <property type="entry name" value="GldH_lipo"/>
    <property type="match status" value="1"/>
</dbReference>
<comment type="caution">
    <text evidence="1">The sequence shown here is derived from an EMBL/GenBank/DDBJ whole genome shotgun (WGS) entry which is preliminary data.</text>
</comment>
<evidence type="ECO:0008006" key="3">
    <source>
        <dbReference type="Google" id="ProtNLM"/>
    </source>
</evidence>